<dbReference type="InterPro" id="IPR046342">
    <property type="entry name" value="CBS_dom_sf"/>
</dbReference>
<organism evidence="1 2">
    <name type="scientific">Alicyclobacillus acidoterrestris (strain ATCC 49025 / DSM 3922 / CIP 106132 / NCIMB 13137 / GD3B)</name>
    <dbReference type="NCBI Taxonomy" id="1356854"/>
    <lineage>
        <taxon>Bacteria</taxon>
        <taxon>Bacillati</taxon>
        <taxon>Bacillota</taxon>
        <taxon>Bacilli</taxon>
        <taxon>Bacillales</taxon>
        <taxon>Alicyclobacillaceae</taxon>
        <taxon>Alicyclobacillus</taxon>
    </lineage>
</organism>
<dbReference type="InterPro" id="IPR050706">
    <property type="entry name" value="Cyclic-di-GMP_PDE-like"/>
</dbReference>
<dbReference type="SMART" id="SM00052">
    <property type="entry name" value="EAL"/>
    <property type="match status" value="1"/>
</dbReference>
<dbReference type="Proteomes" id="UP000829401">
    <property type="component" value="Chromosome"/>
</dbReference>
<evidence type="ECO:0000313" key="2">
    <source>
        <dbReference type="Proteomes" id="UP000829401"/>
    </source>
</evidence>
<gene>
    <name evidence="1" type="ORF">K1I37_11375</name>
</gene>
<accession>T0D7G2</accession>
<dbReference type="EMBL" id="CP080467">
    <property type="protein sequence ID" value="UNO47330.1"/>
    <property type="molecule type" value="Genomic_DNA"/>
</dbReference>
<dbReference type="InterPro" id="IPR029787">
    <property type="entry name" value="Nucleotide_cyclase"/>
</dbReference>
<dbReference type="NCBIfam" id="TIGR00254">
    <property type="entry name" value="GGDEF"/>
    <property type="match status" value="1"/>
</dbReference>
<dbReference type="CDD" id="cd01949">
    <property type="entry name" value="GGDEF"/>
    <property type="match status" value="1"/>
</dbReference>
<dbReference type="Gene3D" id="3.20.20.450">
    <property type="entry name" value="EAL domain"/>
    <property type="match status" value="1"/>
</dbReference>
<dbReference type="Gene3D" id="3.10.580.10">
    <property type="entry name" value="CBS-domain"/>
    <property type="match status" value="1"/>
</dbReference>
<dbReference type="Pfam" id="PF00563">
    <property type="entry name" value="EAL"/>
    <property type="match status" value="1"/>
</dbReference>
<sequence length="753" mass="83833">MVVRTRFKHFPFRAKGAVSLFFDDELLDLVTRQPVGMIFLDIDTKTEAKARSLWGGHIDLQRALDEVRLVAGCSILAVQTVSTHVFIAVQFIVPDGNLSTRLYEAAIHLHQDLVASFTQVSADTSENVRFHFGTTVIRPDGRMNPTDLVYEGMVRALIAAKSDDNTNHRTRQVALVDIISRGRIKPVYQPIVSLWTGEAFGYEALSRTPEHSEFASPNQLFDFAEREGQLEALEEVALRSAILHYQPLHQGQKLFLNINTSMFFGDHAAIEQVFSVLEHRALKPYDIVLELTERRGIDDFIAFRKAVQRYRQKGYLIAIDDAGAGYSSLQTIAEVQPDFIKIDRSLVAGVHMDKTKEALLKALCHATLACDSRVIAEGIETYEELVSVTELGVPYGQGYCLGRPAAEPAAISEQARAHIRRAMTSDKAHVHVTTTIGDIAQPTKTFGPTVKASEIVNFFNQNDQVTGVVVVDEQSHPLGLVMREKLFRKLATKYGVSLFWNREIDQVMDHQPLVLDESVSVENASVLSMTRNADTLYDLIIVTRDGKLTGASSIQLILSSITNAQLELARDANPLTGLPGNRRIDVELSRRISSDDGFCIFYIDLDHFKWFNDAFGFQKGDQMIRCLAEVLKEVVHNAPVHEAFVGHIGGDDFIVVTEPGYHRELAAAIQAQFTQEVHRLLPNSSERLWHIRSRSGEMIESEGLTLSISILVCEPPHATQSLEVLSAYAGVLKQMAKDGGGNKIVCENVRNFA</sequence>
<evidence type="ECO:0000313" key="1">
    <source>
        <dbReference type="EMBL" id="UNO47330.1"/>
    </source>
</evidence>
<accession>A0A9E6ZN70</accession>
<dbReference type="PANTHER" id="PTHR33121:SF76">
    <property type="entry name" value="SIGNALING PROTEIN"/>
    <property type="match status" value="1"/>
</dbReference>
<dbReference type="eggNOG" id="COG2200">
    <property type="taxonomic scope" value="Bacteria"/>
</dbReference>
<proteinExistence type="predicted"/>
<dbReference type="InterPro" id="IPR035919">
    <property type="entry name" value="EAL_sf"/>
</dbReference>
<dbReference type="SUPFAM" id="SSF54631">
    <property type="entry name" value="CBS-domain pair"/>
    <property type="match status" value="1"/>
</dbReference>
<dbReference type="GO" id="GO:0071111">
    <property type="term" value="F:cyclic-guanylate-specific phosphodiesterase activity"/>
    <property type="evidence" value="ECO:0007669"/>
    <property type="project" value="InterPro"/>
</dbReference>
<dbReference type="SMART" id="SM00267">
    <property type="entry name" value="GGDEF"/>
    <property type="match status" value="1"/>
</dbReference>
<dbReference type="PROSITE" id="PS50887">
    <property type="entry name" value="GGDEF"/>
    <property type="match status" value="1"/>
</dbReference>
<dbReference type="PANTHER" id="PTHR33121">
    <property type="entry name" value="CYCLIC DI-GMP PHOSPHODIESTERASE PDEF"/>
    <property type="match status" value="1"/>
</dbReference>
<dbReference type="InterPro" id="IPR000160">
    <property type="entry name" value="GGDEF_dom"/>
</dbReference>
<dbReference type="STRING" id="1356854.N007_08410"/>
<dbReference type="SUPFAM" id="SSF141868">
    <property type="entry name" value="EAL domain-like"/>
    <property type="match status" value="1"/>
</dbReference>
<dbReference type="Pfam" id="PF00990">
    <property type="entry name" value="GGDEF"/>
    <property type="match status" value="1"/>
</dbReference>
<name>T0D7G2_ALIAG</name>
<dbReference type="InterPro" id="IPR001633">
    <property type="entry name" value="EAL_dom"/>
</dbReference>
<keyword evidence="2" id="KW-1185">Reference proteome</keyword>
<dbReference type="KEGG" id="aaco:K1I37_11375"/>
<reference evidence="2" key="1">
    <citation type="journal article" date="2022" name="G3 (Bethesda)">
        <title>Unveiling the complete genome sequence of Alicyclobacillus acidoterrestris DSM 3922T, a taint-producing strain.</title>
        <authorList>
            <person name="Leonardo I.C."/>
            <person name="Barreto Crespo M.T."/>
            <person name="Gaspar F.B."/>
        </authorList>
    </citation>
    <scope>NUCLEOTIDE SEQUENCE [LARGE SCALE GENOMIC DNA]</scope>
    <source>
        <strain evidence="2">DSM 3922</strain>
    </source>
</reference>
<dbReference type="SUPFAM" id="SSF55073">
    <property type="entry name" value="Nucleotide cyclase"/>
    <property type="match status" value="1"/>
</dbReference>
<dbReference type="PROSITE" id="PS50883">
    <property type="entry name" value="EAL"/>
    <property type="match status" value="1"/>
</dbReference>
<dbReference type="Gene3D" id="3.30.70.270">
    <property type="match status" value="1"/>
</dbReference>
<dbReference type="AlphaFoldDB" id="T0D7G2"/>
<dbReference type="eggNOG" id="COG2199">
    <property type="taxonomic scope" value="Bacteria"/>
</dbReference>
<dbReference type="RefSeq" id="WP_021296745.1">
    <property type="nucleotide sequence ID" value="NZ_AURB01000134.1"/>
</dbReference>
<dbReference type="OrthoDB" id="9813903at2"/>
<protein>
    <submittedName>
        <fullName evidence="1">EAL and GGDEF domain-containing protein</fullName>
    </submittedName>
</protein>
<dbReference type="InterPro" id="IPR043128">
    <property type="entry name" value="Rev_trsase/Diguanyl_cyclase"/>
</dbReference>
<dbReference type="CDD" id="cd01948">
    <property type="entry name" value="EAL"/>
    <property type="match status" value="1"/>
</dbReference>